<dbReference type="EMBL" id="AP026798">
    <property type="protein sequence ID" value="BDR53706.1"/>
    <property type="molecule type" value="Genomic_DNA"/>
</dbReference>
<dbReference type="Gene3D" id="3.40.190.10">
    <property type="entry name" value="Periplasmic binding protein-like II"/>
    <property type="match status" value="1"/>
</dbReference>
<dbReference type="InterPro" id="IPR030678">
    <property type="entry name" value="Peptide/Ni-bd"/>
</dbReference>
<dbReference type="InterPro" id="IPR039424">
    <property type="entry name" value="SBP_5"/>
</dbReference>
<dbReference type="InterPro" id="IPR000914">
    <property type="entry name" value="SBP_5_dom"/>
</dbReference>
<keyword evidence="1" id="KW-0472">Membrane</keyword>
<evidence type="ECO:0000256" key="1">
    <source>
        <dbReference type="SAM" id="Phobius"/>
    </source>
</evidence>
<proteinExistence type="predicted"/>
<dbReference type="Gene3D" id="3.10.105.10">
    <property type="entry name" value="Dipeptide-binding Protein, Domain 3"/>
    <property type="match status" value="1"/>
</dbReference>
<keyword evidence="1" id="KW-0812">Transmembrane</keyword>
<protein>
    <submittedName>
        <fullName evidence="3">ABC transporter substrate-binding protein</fullName>
    </submittedName>
</protein>
<accession>A0ABM8BAC2</accession>
<dbReference type="SUPFAM" id="SSF53850">
    <property type="entry name" value="Periplasmic binding protein-like II"/>
    <property type="match status" value="1"/>
</dbReference>
<feature type="transmembrane region" description="Helical" evidence="1">
    <location>
        <begin position="12"/>
        <end position="33"/>
    </location>
</feature>
<organism evidence="3 4">
    <name type="scientific">Bombiscardovia nodaiensis</name>
    <dbReference type="NCBI Taxonomy" id="2932181"/>
    <lineage>
        <taxon>Bacteria</taxon>
        <taxon>Bacillati</taxon>
        <taxon>Actinomycetota</taxon>
        <taxon>Actinomycetes</taxon>
        <taxon>Bifidobacteriales</taxon>
        <taxon>Bifidobacteriaceae</taxon>
        <taxon>Bombiscardovia</taxon>
    </lineage>
</organism>
<keyword evidence="1" id="KW-1133">Transmembrane helix</keyword>
<evidence type="ECO:0000313" key="4">
    <source>
        <dbReference type="Proteomes" id="UP001321766"/>
    </source>
</evidence>
<keyword evidence="4" id="KW-1185">Reference proteome</keyword>
<dbReference type="Gene3D" id="3.90.76.10">
    <property type="entry name" value="Dipeptide-binding Protein, Domain 1"/>
    <property type="match status" value="1"/>
</dbReference>
<evidence type="ECO:0000259" key="2">
    <source>
        <dbReference type="Pfam" id="PF00496"/>
    </source>
</evidence>
<dbReference type="PIRSF" id="PIRSF002741">
    <property type="entry name" value="MppA"/>
    <property type="match status" value="1"/>
</dbReference>
<dbReference type="PANTHER" id="PTHR30290">
    <property type="entry name" value="PERIPLASMIC BINDING COMPONENT OF ABC TRANSPORTER"/>
    <property type="match status" value="1"/>
</dbReference>
<feature type="domain" description="Solute-binding protein family 5" evidence="2">
    <location>
        <begin position="90"/>
        <end position="419"/>
    </location>
</feature>
<evidence type="ECO:0000313" key="3">
    <source>
        <dbReference type="EMBL" id="BDR53706.1"/>
    </source>
</evidence>
<reference evidence="3 4" key="1">
    <citation type="journal article" date="2023" name="Microbiol. Spectr.">
        <title>Symbiosis of Carpenter Bees with Uncharacterized Lactic Acid Bacteria Showing NAD Auxotrophy.</title>
        <authorList>
            <person name="Kawasaki S."/>
            <person name="Ozawa K."/>
            <person name="Mori T."/>
            <person name="Yamamoto A."/>
            <person name="Ito M."/>
            <person name="Ohkuma M."/>
            <person name="Sakamoto M."/>
            <person name="Matsutani M."/>
        </authorList>
    </citation>
    <scope>NUCLEOTIDE SEQUENCE [LARGE SCALE GENOMIC DNA]</scope>
    <source>
        <strain evidence="3 4">Kim37-2</strain>
    </source>
</reference>
<dbReference type="Pfam" id="PF00496">
    <property type="entry name" value="SBP_bac_5"/>
    <property type="match status" value="1"/>
</dbReference>
<dbReference type="Proteomes" id="UP001321766">
    <property type="component" value="Chromosome"/>
</dbReference>
<gene>
    <name evidence="3" type="ORF">KIM372_16130</name>
</gene>
<name>A0ABM8BAC2_9BIFI</name>
<sequence length="510" mass="55972">MTSQQQKRLKPGLVFLIALVVLSLIAALIWPLLNHWGQSKAEAAGGRVNIGASQAPNSLDIRTESGAAVTQALLGNVYQTLVGLDENGQPTAGLASSWDRSSDGLTYTFHLRSGETFDDGNTVDSNAVLWSMQQIIKNKYLDYEKLDNLDKVTNPDTNTVVMELKTPDFRLPSMLTSRAGIVYNRGARVNYSTQSAGSGPYTVESFEPGSRLVLRKSQTYRGPHSAKSAQIIFTYKAQSAGQAQQVADGKLDAAVDLSGQEASAARNIKQGVTLSTGVSDQNLVLAFNHSKTAITSDERFRQSIRYALDRQAVADTSGGTAQVLNGPLNKLSPAYDDGDNPFPHDTQKALGLASYFNPSFYGGRIRLVYEDSLGQAVGDSIKDQLKQVGIPVEVTLVDHNTFQDRVVNRHDYELTLLTMSNQDVEQFSKPDSVMLYDDPESQQIFRLVQGANSKESYTSQLKQYAHMLSQKSPADWLSVKAPVNMYRPSLTGLSNNMTESYLPLWQLQMH</sequence>